<evidence type="ECO:0000313" key="1">
    <source>
        <dbReference type="EMBL" id="KAF0910112.1"/>
    </source>
</evidence>
<dbReference type="AlphaFoldDB" id="A0A6G1DCX3"/>
<proteinExistence type="predicted"/>
<reference evidence="1 2" key="1">
    <citation type="submission" date="2019-11" db="EMBL/GenBank/DDBJ databases">
        <title>Whole genome sequence of Oryza granulata.</title>
        <authorList>
            <person name="Li W."/>
        </authorList>
    </citation>
    <scope>NUCLEOTIDE SEQUENCE [LARGE SCALE GENOMIC DNA]</scope>
    <source>
        <strain evidence="2">cv. Menghai</strain>
        <tissue evidence="1">Leaf</tissue>
    </source>
</reference>
<dbReference type="Proteomes" id="UP000479710">
    <property type="component" value="Unassembled WGS sequence"/>
</dbReference>
<dbReference type="EMBL" id="SPHZ02000006">
    <property type="protein sequence ID" value="KAF0910112.1"/>
    <property type="molecule type" value="Genomic_DNA"/>
</dbReference>
<comment type="caution">
    <text evidence="1">The sequence shown here is derived from an EMBL/GenBank/DDBJ whole genome shotgun (WGS) entry which is preliminary data.</text>
</comment>
<gene>
    <name evidence="1" type="ORF">E2562_001339</name>
</gene>
<keyword evidence="2" id="KW-1185">Reference proteome</keyword>
<dbReference type="OrthoDB" id="663179at2759"/>
<name>A0A6G1DCX3_9ORYZ</name>
<evidence type="ECO:0000313" key="2">
    <source>
        <dbReference type="Proteomes" id="UP000479710"/>
    </source>
</evidence>
<protein>
    <submittedName>
        <fullName evidence="1">Uncharacterized protein</fullName>
    </submittedName>
</protein>
<accession>A0A6G1DCX3</accession>
<organism evidence="1 2">
    <name type="scientific">Oryza meyeriana var. granulata</name>
    <dbReference type="NCBI Taxonomy" id="110450"/>
    <lineage>
        <taxon>Eukaryota</taxon>
        <taxon>Viridiplantae</taxon>
        <taxon>Streptophyta</taxon>
        <taxon>Embryophyta</taxon>
        <taxon>Tracheophyta</taxon>
        <taxon>Spermatophyta</taxon>
        <taxon>Magnoliopsida</taxon>
        <taxon>Liliopsida</taxon>
        <taxon>Poales</taxon>
        <taxon>Poaceae</taxon>
        <taxon>BOP clade</taxon>
        <taxon>Oryzoideae</taxon>
        <taxon>Oryzeae</taxon>
        <taxon>Oryzinae</taxon>
        <taxon>Oryza</taxon>
        <taxon>Oryza meyeriana</taxon>
    </lineage>
</organism>
<sequence>MDCMDDIVSNFRGYCAGLVKGYRAVFEMSCRVVTAASVGGTSSSDGTADDLHSPSHGAVKGFLVSGSATANDAGS</sequence>